<accession>E6LPY4</accession>
<evidence type="ECO:0000313" key="1">
    <source>
        <dbReference type="EMBL" id="EFU76052.1"/>
    </source>
</evidence>
<evidence type="ECO:0000313" key="2">
    <source>
        <dbReference type="Proteomes" id="UP000003434"/>
    </source>
</evidence>
<sequence length="308" mass="36714">MEQFHLIKSGIKFVLDSKYRFVYLSGKGVYNNVADDEYLRRKFYAKLGYRLNLSSPKTFNEKIQWLKLHDRKPEYVKMVDKYEAKKYVASVIGEKYIIPTIACWDDVNDIDWKKLPNQFVLKVTHDSGGIVICKDKKKLDIKKVVGRLKKSIKRDYYMLHREWPYKNVPRRIIAEDYMSENSEELTDYKFMCFDGVCKCIFTCTDRYSIGGLKVTFYDTKWNILPFERHYKALKEPEKKPDKLDEMISLAERLSQNIPFVRIDFYLINKEIFFGEITFYPGSGFEEFTPFKWDEILGSWINLPQVKKI</sequence>
<reference evidence="1 2" key="1">
    <citation type="submission" date="2010-12" db="EMBL/GenBank/DDBJ databases">
        <authorList>
            <person name="Muzny D."/>
            <person name="Qin X."/>
            <person name="Deng J."/>
            <person name="Jiang H."/>
            <person name="Liu Y."/>
            <person name="Qu J."/>
            <person name="Song X.-Z."/>
            <person name="Zhang L."/>
            <person name="Thornton R."/>
            <person name="Coyle M."/>
            <person name="Francisco L."/>
            <person name="Jackson L."/>
            <person name="Javaid M."/>
            <person name="Korchina V."/>
            <person name="Kovar C."/>
            <person name="Mata R."/>
            <person name="Mathew T."/>
            <person name="Ngo R."/>
            <person name="Nguyen L."/>
            <person name="Nguyen N."/>
            <person name="Okwuonu G."/>
            <person name="Ongeri F."/>
            <person name="Pham C."/>
            <person name="Simmons D."/>
            <person name="Wilczek-Boney K."/>
            <person name="Hale W."/>
            <person name="Jakkamsetti A."/>
            <person name="Pham P."/>
            <person name="Ruth R."/>
            <person name="San Lucas F."/>
            <person name="Warren J."/>
            <person name="Zhang J."/>
            <person name="Zhao Z."/>
            <person name="Zhou C."/>
            <person name="Zhu D."/>
            <person name="Lee S."/>
            <person name="Bess C."/>
            <person name="Blankenburg K."/>
            <person name="Forbes L."/>
            <person name="Fu Q."/>
            <person name="Gubbala S."/>
            <person name="Hirani K."/>
            <person name="Jayaseelan J.C."/>
            <person name="Lara F."/>
            <person name="Munidasa M."/>
            <person name="Palculict T."/>
            <person name="Patil S."/>
            <person name="Pu L.-L."/>
            <person name="Saada N."/>
            <person name="Tang L."/>
            <person name="Weissenberger G."/>
            <person name="Zhu Y."/>
            <person name="Hemphill L."/>
            <person name="Shang Y."/>
            <person name="Youmans B."/>
            <person name="Ayvaz T."/>
            <person name="Ross M."/>
            <person name="Santibanez J."/>
            <person name="Aqrawi P."/>
            <person name="Gross S."/>
            <person name="Joshi V."/>
            <person name="Fowler G."/>
            <person name="Nazareth L."/>
            <person name="Reid J."/>
            <person name="Worley K."/>
            <person name="Petrosino J."/>
            <person name="Highlander S."/>
            <person name="Gibbs R."/>
        </authorList>
    </citation>
    <scope>NUCLEOTIDE SEQUENCE [LARGE SCALE GENOMIC DNA]</scope>
    <source>
        <strain evidence="1 2">DSM 3986</strain>
    </source>
</reference>
<dbReference type="Pfam" id="PF14305">
    <property type="entry name" value="ATPgrasp_TupA"/>
    <property type="match status" value="1"/>
</dbReference>
<dbReference type="InterPro" id="IPR029465">
    <property type="entry name" value="ATPgrasp_TupA"/>
</dbReference>
<evidence type="ECO:0008006" key="3">
    <source>
        <dbReference type="Google" id="ProtNLM"/>
    </source>
</evidence>
<dbReference type="HOGENOM" id="CLU_056705_0_0_9"/>
<comment type="caution">
    <text evidence="1">The sequence shown here is derived from an EMBL/GenBank/DDBJ whole genome shotgun (WGS) entry which is preliminary data.</text>
</comment>
<gene>
    <name evidence="1" type="ORF">HMPREF0381_2019</name>
</gene>
<dbReference type="RefSeq" id="WP_008751783.1">
    <property type="nucleotide sequence ID" value="NZ_GL622296.1"/>
</dbReference>
<dbReference type="eggNOG" id="COG3307">
    <property type="taxonomic scope" value="Bacteria"/>
</dbReference>
<dbReference type="EMBL" id="AEPW01000079">
    <property type="protein sequence ID" value="EFU76052.1"/>
    <property type="molecule type" value="Genomic_DNA"/>
</dbReference>
<protein>
    <recommendedName>
        <fullName evidence="3">Glycosyl transferase</fullName>
    </recommendedName>
</protein>
<proteinExistence type="predicted"/>
<dbReference type="Proteomes" id="UP000003434">
    <property type="component" value="Unassembled WGS sequence"/>
</dbReference>
<dbReference type="AlphaFoldDB" id="E6LPY4"/>
<name>E6LPY4_9FIRM</name>
<organism evidence="1 2">
    <name type="scientific">Lachnoanaerobaculum saburreum DSM 3986</name>
    <dbReference type="NCBI Taxonomy" id="887325"/>
    <lineage>
        <taxon>Bacteria</taxon>
        <taxon>Bacillati</taxon>
        <taxon>Bacillota</taxon>
        <taxon>Clostridia</taxon>
        <taxon>Lachnospirales</taxon>
        <taxon>Lachnospiraceae</taxon>
        <taxon>Lachnoanaerobaculum</taxon>
    </lineage>
</organism>